<keyword evidence="2" id="KW-1133">Transmembrane helix</keyword>
<organism evidence="3 4">
    <name type="scientific">Paramarasmius palmivorus</name>
    <dbReference type="NCBI Taxonomy" id="297713"/>
    <lineage>
        <taxon>Eukaryota</taxon>
        <taxon>Fungi</taxon>
        <taxon>Dikarya</taxon>
        <taxon>Basidiomycota</taxon>
        <taxon>Agaricomycotina</taxon>
        <taxon>Agaricomycetes</taxon>
        <taxon>Agaricomycetidae</taxon>
        <taxon>Agaricales</taxon>
        <taxon>Marasmiineae</taxon>
        <taxon>Marasmiaceae</taxon>
        <taxon>Paramarasmius</taxon>
    </lineage>
</organism>
<evidence type="ECO:0000256" key="2">
    <source>
        <dbReference type="SAM" id="Phobius"/>
    </source>
</evidence>
<keyword evidence="4" id="KW-1185">Reference proteome</keyword>
<feature type="transmembrane region" description="Helical" evidence="2">
    <location>
        <begin position="151"/>
        <end position="170"/>
    </location>
</feature>
<keyword evidence="2" id="KW-0472">Membrane</keyword>
<dbReference type="AlphaFoldDB" id="A0AAW0CNZ4"/>
<reference evidence="3 4" key="1">
    <citation type="submission" date="2024-01" db="EMBL/GenBank/DDBJ databases">
        <title>A draft genome for a cacao thread blight-causing isolate of Paramarasmius palmivorus.</title>
        <authorList>
            <person name="Baruah I.K."/>
            <person name="Bukari Y."/>
            <person name="Amoako-Attah I."/>
            <person name="Meinhardt L.W."/>
            <person name="Bailey B.A."/>
            <person name="Cohen S.P."/>
        </authorList>
    </citation>
    <scope>NUCLEOTIDE SEQUENCE [LARGE SCALE GENOMIC DNA]</scope>
    <source>
        <strain evidence="3 4">GH-12</strain>
    </source>
</reference>
<dbReference type="Proteomes" id="UP001383192">
    <property type="component" value="Unassembled WGS sequence"/>
</dbReference>
<keyword evidence="2" id="KW-0812">Transmembrane</keyword>
<sequence>MLSTSSRSYIAFTSSTAQENGTSYLGFSPFFKLDGMSGSFDNPLESATSSIPIPDSFTDSAAESEAPLSTIVIGTLSTSLPPLTTPINPPASTPTSTSTTPVTSGFSTMVIPPSSTPESATRSSSESRDTSAAASASTQTQSSNSAANGPAVSLPMMGILSLCFFAIIPLA</sequence>
<proteinExistence type="predicted"/>
<feature type="region of interest" description="Disordered" evidence="1">
    <location>
        <begin position="79"/>
        <end position="148"/>
    </location>
</feature>
<feature type="compositionally biased region" description="Low complexity" evidence="1">
    <location>
        <begin position="93"/>
        <end position="108"/>
    </location>
</feature>
<accession>A0AAW0CNZ4</accession>
<gene>
    <name evidence="3" type="ORF">VNI00_009613</name>
</gene>
<evidence type="ECO:0000313" key="3">
    <source>
        <dbReference type="EMBL" id="KAK7040707.1"/>
    </source>
</evidence>
<evidence type="ECO:0000256" key="1">
    <source>
        <dbReference type="SAM" id="MobiDB-lite"/>
    </source>
</evidence>
<feature type="compositionally biased region" description="Pro residues" evidence="1">
    <location>
        <begin position="83"/>
        <end position="92"/>
    </location>
</feature>
<evidence type="ECO:0000313" key="4">
    <source>
        <dbReference type="Proteomes" id="UP001383192"/>
    </source>
</evidence>
<protein>
    <submittedName>
        <fullName evidence="3">Uncharacterized protein</fullName>
    </submittedName>
</protein>
<comment type="caution">
    <text evidence="3">The sequence shown here is derived from an EMBL/GenBank/DDBJ whole genome shotgun (WGS) entry which is preliminary data.</text>
</comment>
<feature type="compositionally biased region" description="Low complexity" evidence="1">
    <location>
        <begin position="116"/>
        <end position="148"/>
    </location>
</feature>
<name>A0AAW0CNZ4_9AGAR</name>
<dbReference type="EMBL" id="JAYKXP010000036">
    <property type="protein sequence ID" value="KAK7040707.1"/>
    <property type="molecule type" value="Genomic_DNA"/>
</dbReference>